<dbReference type="EMBL" id="JAUOQO010000004">
    <property type="protein sequence ID" value="MDO6573557.1"/>
    <property type="molecule type" value="Genomic_DNA"/>
</dbReference>
<dbReference type="Proteomes" id="UP001170310">
    <property type="component" value="Unassembled WGS sequence"/>
</dbReference>
<keyword evidence="3" id="KW-0804">Transcription</keyword>
<dbReference type="InterPro" id="IPR036390">
    <property type="entry name" value="WH_DNA-bd_sf"/>
</dbReference>
<dbReference type="SUPFAM" id="SSF46785">
    <property type="entry name" value="Winged helix' DNA-binding domain"/>
    <property type="match status" value="1"/>
</dbReference>
<evidence type="ECO:0000259" key="4">
    <source>
        <dbReference type="PROSITE" id="PS50995"/>
    </source>
</evidence>
<dbReference type="InterPro" id="IPR036388">
    <property type="entry name" value="WH-like_DNA-bd_sf"/>
</dbReference>
<feature type="domain" description="HTH marR-type" evidence="4">
    <location>
        <begin position="10"/>
        <end position="142"/>
    </location>
</feature>
<dbReference type="SMART" id="SM00347">
    <property type="entry name" value="HTH_MARR"/>
    <property type="match status" value="1"/>
</dbReference>
<dbReference type="RefSeq" id="WP_046467257.1">
    <property type="nucleotide sequence ID" value="NZ_JAUOQO010000004.1"/>
</dbReference>
<dbReference type="Pfam" id="PF12802">
    <property type="entry name" value="MarR_2"/>
    <property type="match status" value="1"/>
</dbReference>
<dbReference type="PANTHER" id="PTHR42756:SF1">
    <property type="entry name" value="TRANSCRIPTIONAL REPRESSOR OF EMRAB OPERON"/>
    <property type="match status" value="1"/>
</dbReference>
<dbReference type="GO" id="GO:0003677">
    <property type="term" value="F:DNA binding"/>
    <property type="evidence" value="ECO:0007669"/>
    <property type="project" value="UniProtKB-KW"/>
</dbReference>
<name>A0AAW7YU18_9STAP</name>
<keyword evidence="2" id="KW-0238">DNA-binding</keyword>
<keyword evidence="1" id="KW-0805">Transcription regulation</keyword>
<dbReference type="PANTHER" id="PTHR42756">
    <property type="entry name" value="TRANSCRIPTIONAL REGULATOR, MARR"/>
    <property type="match status" value="1"/>
</dbReference>
<evidence type="ECO:0000256" key="3">
    <source>
        <dbReference type="ARBA" id="ARBA00023163"/>
    </source>
</evidence>
<evidence type="ECO:0000256" key="1">
    <source>
        <dbReference type="ARBA" id="ARBA00023015"/>
    </source>
</evidence>
<sequence length="148" mass="16863">MNINQLEQSINQFHVVMMHINKEIDDMVKETGLDDVLSREQIEALRMIQANGSMTVGELATQQNIFKTAASKRINKLQDKGYVAQAPSDNKRIKLITLTDEGEKLISEVTSKIANALKSRLNNEFSEQELIDFVNQLDQLEQVLSRHH</sequence>
<dbReference type="Gene3D" id="1.10.10.10">
    <property type="entry name" value="Winged helix-like DNA-binding domain superfamily/Winged helix DNA-binding domain"/>
    <property type="match status" value="1"/>
</dbReference>
<dbReference type="PROSITE" id="PS50995">
    <property type="entry name" value="HTH_MARR_2"/>
    <property type="match status" value="1"/>
</dbReference>
<protein>
    <submittedName>
        <fullName evidence="5">MarR family transcriptional regulator</fullName>
    </submittedName>
</protein>
<reference evidence="5" key="1">
    <citation type="submission" date="2023-07" db="EMBL/GenBank/DDBJ databases">
        <title>Genome content predicts the carbon catabolic preferences of heterotrophic bacteria.</title>
        <authorList>
            <person name="Gralka M."/>
        </authorList>
    </citation>
    <scope>NUCLEOTIDE SEQUENCE</scope>
    <source>
        <strain evidence="5">E2R20</strain>
    </source>
</reference>
<dbReference type="GO" id="GO:0003700">
    <property type="term" value="F:DNA-binding transcription factor activity"/>
    <property type="evidence" value="ECO:0007669"/>
    <property type="project" value="InterPro"/>
</dbReference>
<dbReference type="InterPro" id="IPR000835">
    <property type="entry name" value="HTH_MarR-typ"/>
</dbReference>
<accession>A0AAW7YU18</accession>
<comment type="caution">
    <text evidence="5">The sequence shown here is derived from an EMBL/GenBank/DDBJ whole genome shotgun (WGS) entry which is preliminary data.</text>
</comment>
<keyword evidence="6" id="KW-1185">Reference proteome</keyword>
<evidence type="ECO:0000313" key="5">
    <source>
        <dbReference type="EMBL" id="MDO6573557.1"/>
    </source>
</evidence>
<evidence type="ECO:0000256" key="2">
    <source>
        <dbReference type="ARBA" id="ARBA00023125"/>
    </source>
</evidence>
<proteinExistence type="predicted"/>
<evidence type="ECO:0000313" key="6">
    <source>
        <dbReference type="Proteomes" id="UP001170310"/>
    </source>
</evidence>
<dbReference type="AlphaFoldDB" id="A0AAW7YU18"/>
<gene>
    <name evidence="5" type="ORF">Q4528_05225</name>
</gene>
<organism evidence="5 6">
    <name type="scientific">Staphylococcus pasteuri_A</name>
    <dbReference type="NCBI Taxonomy" id="3062664"/>
    <lineage>
        <taxon>Bacteria</taxon>
        <taxon>Bacillati</taxon>
        <taxon>Bacillota</taxon>
        <taxon>Bacilli</taxon>
        <taxon>Bacillales</taxon>
        <taxon>Staphylococcaceae</taxon>
        <taxon>Staphylococcus</taxon>
    </lineage>
</organism>